<dbReference type="AlphaFoldDB" id="T0ZPH7"/>
<dbReference type="SUPFAM" id="SSF53335">
    <property type="entry name" value="S-adenosyl-L-methionine-dependent methyltransferases"/>
    <property type="match status" value="1"/>
</dbReference>
<dbReference type="InterPro" id="IPR029063">
    <property type="entry name" value="SAM-dependent_MTases_sf"/>
</dbReference>
<dbReference type="GO" id="GO:0032259">
    <property type="term" value="P:methylation"/>
    <property type="evidence" value="ECO:0007669"/>
    <property type="project" value="UniProtKB-KW"/>
</dbReference>
<dbReference type="InterPro" id="IPR052514">
    <property type="entry name" value="SAM-dependent_MTase"/>
</dbReference>
<dbReference type="PANTHER" id="PTHR34203:SF15">
    <property type="entry name" value="SLL1173 PROTEIN"/>
    <property type="match status" value="1"/>
</dbReference>
<dbReference type="EMBL" id="AUZY01007332">
    <property type="protein sequence ID" value="EQD50241.1"/>
    <property type="molecule type" value="Genomic_DNA"/>
</dbReference>
<dbReference type="NCBIfam" id="TIGR01444">
    <property type="entry name" value="fkbM_fam"/>
    <property type="match status" value="1"/>
</dbReference>
<accession>T0ZPH7</accession>
<reference evidence="3" key="2">
    <citation type="journal article" date="2014" name="ISME J.">
        <title>Microbial stratification in low pH oxic and suboxic macroscopic growths along an acid mine drainage.</title>
        <authorList>
            <person name="Mendez-Garcia C."/>
            <person name="Mesa V."/>
            <person name="Sprenger R.R."/>
            <person name="Richter M."/>
            <person name="Diez M.S."/>
            <person name="Solano J."/>
            <person name="Bargiela R."/>
            <person name="Golyshina O.V."/>
            <person name="Manteca A."/>
            <person name="Ramos J.L."/>
            <person name="Gallego J.R."/>
            <person name="Llorente I."/>
            <person name="Martins Dos Santos V.A."/>
            <person name="Jensen O.N."/>
            <person name="Pelaez A.I."/>
            <person name="Sanchez J."/>
            <person name="Ferrer M."/>
        </authorList>
    </citation>
    <scope>NUCLEOTIDE SEQUENCE</scope>
</reference>
<reference evidence="3" key="1">
    <citation type="submission" date="2013-08" db="EMBL/GenBank/DDBJ databases">
        <authorList>
            <person name="Mendez C."/>
            <person name="Richter M."/>
            <person name="Ferrer M."/>
            <person name="Sanchez J."/>
        </authorList>
    </citation>
    <scope>NUCLEOTIDE SEQUENCE</scope>
</reference>
<protein>
    <submittedName>
        <fullName evidence="3">Methyltransferase FkbM domain protein</fullName>
    </submittedName>
</protein>
<feature type="domain" description="Methyltransferase FkbM" evidence="2">
    <location>
        <begin position="115"/>
        <end position="245"/>
    </location>
</feature>
<evidence type="ECO:0000256" key="1">
    <source>
        <dbReference type="SAM" id="MobiDB-lite"/>
    </source>
</evidence>
<keyword evidence="3" id="KW-0808">Transferase</keyword>
<feature type="non-terminal residue" evidence="3">
    <location>
        <position position="1"/>
    </location>
</feature>
<dbReference type="PANTHER" id="PTHR34203">
    <property type="entry name" value="METHYLTRANSFERASE, FKBM FAMILY PROTEIN"/>
    <property type="match status" value="1"/>
</dbReference>
<dbReference type="InterPro" id="IPR006342">
    <property type="entry name" value="FkbM_mtfrase"/>
</dbReference>
<keyword evidence="3" id="KW-0489">Methyltransferase</keyword>
<proteinExistence type="predicted"/>
<gene>
    <name evidence="3" type="ORF">B1B_11305</name>
</gene>
<dbReference type="Pfam" id="PF05050">
    <property type="entry name" value="Methyltransf_21"/>
    <property type="match status" value="1"/>
</dbReference>
<dbReference type="Gene3D" id="3.40.50.150">
    <property type="entry name" value="Vaccinia Virus protein VP39"/>
    <property type="match status" value="1"/>
</dbReference>
<feature type="region of interest" description="Disordered" evidence="1">
    <location>
        <begin position="1"/>
        <end position="24"/>
    </location>
</feature>
<dbReference type="GO" id="GO:0008168">
    <property type="term" value="F:methyltransferase activity"/>
    <property type="evidence" value="ECO:0007669"/>
    <property type="project" value="UniProtKB-KW"/>
</dbReference>
<name>T0ZPH7_9ZZZZ</name>
<evidence type="ECO:0000313" key="3">
    <source>
        <dbReference type="EMBL" id="EQD50241.1"/>
    </source>
</evidence>
<comment type="caution">
    <text evidence="3">The sequence shown here is derived from an EMBL/GenBank/DDBJ whole genome shotgun (WGS) entry which is preliminary data.</text>
</comment>
<organism evidence="3">
    <name type="scientific">mine drainage metagenome</name>
    <dbReference type="NCBI Taxonomy" id="410659"/>
    <lineage>
        <taxon>unclassified sequences</taxon>
        <taxon>metagenomes</taxon>
        <taxon>ecological metagenomes</taxon>
    </lineage>
</organism>
<sequence>GSEGGLWPSAGHTVPGQDPPDPAMAEARHEAMRATNRRPGGASVTLRIGERWGRLVDITQKTPIQLRYKIRTNILLDAFSEMFSGVYEQFPEFLPRRNRLLVDVGCQFADYSIIANRLYGAEVVAFEPLKSNFETAARYVRRNKANVTLYNLGVSDHDGVEAMASDDSMLSSIPNGNRTQTVRFVTLDSMNLHPDLLKIDTEGFELQVLKGADTTIRKSKPRIIIETHSSELERGVRTVLRDLGYSDPIEGRRTRSVRNPWMDSIANLFFRHPDSDAAEPQRGAGHRPE</sequence>
<evidence type="ECO:0000259" key="2">
    <source>
        <dbReference type="Pfam" id="PF05050"/>
    </source>
</evidence>